<dbReference type="EMBL" id="CP093346">
    <property type="protein sequence ID" value="WOG96252.1"/>
    <property type="molecule type" value="Genomic_DNA"/>
</dbReference>
<proteinExistence type="predicted"/>
<protein>
    <recommendedName>
        <fullName evidence="5">F-box domain-containing protein</fullName>
    </recommendedName>
</protein>
<evidence type="ECO:0000259" key="1">
    <source>
        <dbReference type="Pfam" id="PF00646"/>
    </source>
</evidence>
<gene>
    <name evidence="3" type="ORF">DCAR_0415586</name>
</gene>
<dbReference type="PANTHER" id="PTHR33127:SF5">
    <property type="entry name" value="TRANSMEMBRANE PROTEIN"/>
    <property type="match status" value="1"/>
</dbReference>
<dbReference type="PANTHER" id="PTHR33127">
    <property type="entry name" value="TRANSMEMBRANE PROTEIN"/>
    <property type="match status" value="1"/>
</dbReference>
<accession>A0AAF0WUW6</accession>
<dbReference type="Proteomes" id="UP000077755">
    <property type="component" value="Chromosome 4"/>
</dbReference>
<dbReference type="KEGG" id="dcr:108217199"/>
<organism evidence="3 4">
    <name type="scientific">Daucus carota subsp. sativus</name>
    <name type="common">Carrot</name>
    <dbReference type="NCBI Taxonomy" id="79200"/>
    <lineage>
        <taxon>Eukaryota</taxon>
        <taxon>Viridiplantae</taxon>
        <taxon>Streptophyta</taxon>
        <taxon>Embryophyta</taxon>
        <taxon>Tracheophyta</taxon>
        <taxon>Spermatophyta</taxon>
        <taxon>Magnoliopsida</taxon>
        <taxon>eudicotyledons</taxon>
        <taxon>Gunneridae</taxon>
        <taxon>Pentapetalae</taxon>
        <taxon>asterids</taxon>
        <taxon>campanulids</taxon>
        <taxon>Apiales</taxon>
        <taxon>Apiaceae</taxon>
        <taxon>Apioideae</taxon>
        <taxon>Scandiceae</taxon>
        <taxon>Daucinae</taxon>
        <taxon>Daucus</taxon>
        <taxon>Daucus sect. Daucus</taxon>
    </lineage>
</organism>
<evidence type="ECO:0000313" key="4">
    <source>
        <dbReference type="Proteomes" id="UP000077755"/>
    </source>
</evidence>
<dbReference type="AlphaFoldDB" id="A0AAF0WUW6"/>
<evidence type="ECO:0000259" key="2">
    <source>
        <dbReference type="Pfam" id="PF03478"/>
    </source>
</evidence>
<reference evidence="3" key="1">
    <citation type="journal article" date="2016" name="Nat. Genet.">
        <title>A high-quality carrot genome assembly provides new insights into carotenoid accumulation and asterid genome evolution.</title>
        <authorList>
            <person name="Iorizzo M."/>
            <person name="Ellison S."/>
            <person name="Senalik D."/>
            <person name="Zeng P."/>
            <person name="Satapoomin P."/>
            <person name="Huang J."/>
            <person name="Bowman M."/>
            <person name="Iovene M."/>
            <person name="Sanseverino W."/>
            <person name="Cavagnaro P."/>
            <person name="Yildiz M."/>
            <person name="Macko-Podgorni A."/>
            <person name="Moranska E."/>
            <person name="Grzebelus E."/>
            <person name="Grzebelus D."/>
            <person name="Ashrafi H."/>
            <person name="Zheng Z."/>
            <person name="Cheng S."/>
            <person name="Spooner D."/>
            <person name="Van Deynze A."/>
            <person name="Simon P."/>
        </authorList>
    </citation>
    <scope>NUCLEOTIDE SEQUENCE</scope>
    <source>
        <tissue evidence="3">Leaf</tissue>
    </source>
</reference>
<dbReference type="InterPro" id="IPR011043">
    <property type="entry name" value="Gal_Oxase/kelch_b-propeller"/>
</dbReference>
<reference evidence="3" key="2">
    <citation type="submission" date="2022-03" db="EMBL/GenBank/DDBJ databases">
        <title>Draft title - Genomic analysis of global carrot germplasm unveils the trajectory of domestication and the origin of high carotenoid orange carrot.</title>
        <authorList>
            <person name="Iorizzo M."/>
            <person name="Ellison S."/>
            <person name="Senalik D."/>
            <person name="Macko-Podgorni A."/>
            <person name="Grzebelus D."/>
            <person name="Bostan H."/>
            <person name="Rolling W."/>
            <person name="Curaba J."/>
            <person name="Simon P."/>
        </authorList>
    </citation>
    <scope>NUCLEOTIDE SEQUENCE</scope>
    <source>
        <tissue evidence="3">Leaf</tissue>
    </source>
</reference>
<evidence type="ECO:0000313" key="3">
    <source>
        <dbReference type="EMBL" id="WOG96252.1"/>
    </source>
</evidence>
<feature type="domain" description="F-box" evidence="1">
    <location>
        <begin position="49"/>
        <end position="79"/>
    </location>
</feature>
<sequence length="448" mass="51408">MSGLKTENLKLFGLFIVSIPLLIYYCSRDKPEKKIEKEHEEELVDIKSWSELDANLLGEILSRLCLTAQARFRVVCKNWLPVDPIMTTKSLPWCLTLDPSLTPVTKRLDIQLYDASSSPNLASQHYISLAKLGIPSSSYMKIRPSVRHNWLLISMRQRRLFFWLRRYWLLFSPFTRKIITLPKFDYPRRFLFHSTFSTQPDSPDCVFFLVDASHAGKIALLTYRSGDKEWTAKQFDTVPNFARCSCSLVCLGGLLYIVSPCGQLATYNYNILDGELKFECLLVKRLFVRNFRSSRIPRVFELDGELTILYCGSDAQENATLAGAKQCIQRYNRAEKSWTPLSSLGDKALFVSDKNLQVATLNKKDMRNNGVLLDKIYHFSDGGCIVYSIENGELVEFKSNPNLLEDDARHFHEYKNTCATTLSDTGKLIFWLEPPCVRVAYPGITKDY</sequence>
<feature type="domain" description="KIB1-4 beta-propeller" evidence="2">
    <location>
        <begin position="145"/>
        <end position="384"/>
    </location>
</feature>
<dbReference type="InterPro" id="IPR005174">
    <property type="entry name" value="KIB1-4_b-propeller"/>
</dbReference>
<dbReference type="Pfam" id="PF03478">
    <property type="entry name" value="Beta-prop_KIB1-4"/>
    <property type="match status" value="1"/>
</dbReference>
<dbReference type="InterPro" id="IPR001810">
    <property type="entry name" value="F-box_dom"/>
</dbReference>
<keyword evidence="4" id="KW-1185">Reference proteome</keyword>
<name>A0AAF0WUW6_DAUCS</name>
<evidence type="ECO:0008006" key="5">
    <source>
        <dbReference type="Google" id="ProtNLM"/>
    </source>
</evidence>
<dbReference type="SUPFAM" id="SSF50965">
    <property type="entry name" value="Galactose oxidase, central domain"/>
    <property type="match status" value="1"/>
</dbReference>
<dbReference type="Pfam" id="PF00646">
    <property type="entry name" value="F-box"/>
    <property type="match status" value="1"/>
</dbReference>